<evidence type="ECO:0000256" key="10">
    <source>
        <dbReference type="ARBA" id="ARBA00023212"/>
    </source>
</evidence>
<protein>
    <recommendedName>
        <fullName evidence="12">Dynactin subunit 4</fullName>
    </recommendedName>
</protein>
<evidence type="ECO:0000313" key="15">
    <source>
        <dbReference type="EMBL" id="KAJ1972286.1"/>
    </source>
</evidence>
<keyword evidence="8" id="KW-0007">Acetylation</keyword>
<dbReference type="PANTHER" id="PTHR13034:SF2">
    <property type="entry name" value="DYNACTIN SUBUNIT 4"/>
    <property type="match status" value="1"/>
</dbReference>
<evidence type="ECO:0000256" key="6">
    <source>
        <dbReference type="ARBA" id="ARBA00022553"/>
    </source>
</evidence>
<feature type="region of interest" description="Disordered" evidence="14">
    <location>
        <begin position="485"/>
        <end position="508"/>
    </location>
</feature>
<proteinExistence type="inferred from homology"/>
<dbReference type="InterPro" id="IPR008603">
    <property type="entry name" value="DCTN4"/>
</dbReference>
<organism evidence="15 16">
    <name type="scientific">Dimargaris verticillata</name>
    <dbReference type="NCBI Taxonomy" id="2761393"/>
    <lineage>
        <taxon>Eukaryota</taxon>
        <taxon>Fungi</taxon>
        <taxon>Fungi incertae sedis</taxon>
        <taxon>Zoopagomycota</taxon>
        <taxon>Kickxellomycotina</taxon>
        <taxon>Dimargaritomycetes</taxon>
        <taxon>Dimargaritales</taxon>
        <taxon>Dimargaritaceae</taxon>
        <taxon>Dimargaris</taxon>
    </lineage>
</organism>
<keyword evidence="6" id="KW-0597">Phosphoprotein</keyword>
<comment type="caution">
    <text evidence="15">The sequence shown here is derived from an EMBL/GenBank/DDBJ whole genome shotgun (WGS) entry which is preliminary data.</text>
</comment>
<comment type="subcellular location">
    <subcellularLocation>
        <location evidence="1">Cytoplasm</location>
        <location evidence="1">Cytoskeleton</location>
        <location evidence="1">Microtubule organizing center</location>
        <location evidence="1">Centrosome</location>
    </subcellularLocation>
    <subcellularLocation>
        <location evidence="2">Cytoplasm</location>
        <location evidence="2">Cytoskeleton</location>
        <location evidence="2">Stress fiber</location>
    </subcellularLocation>
    <subcellularLocation>
        <location evidence="3">Cytoplasm</location>
        <location evidence="3">Myofibril</location>
    </subcellularLocation>
</comment>
<dbReference type="GO" id="GO:0005869">
    <property type="term" value="C:dynactin complex"/>
    <property type="evidence" value="ECO:0007669"/>
    <property type="project" value="InterPro"/>
</dbReference>
<dbReference type="AlphaFoldDB" id="A0A9W8AWG9"/>
<feature type="region of interest" description="Disordered" evidence="14">
    <location>
        <begin position="150"/>
        <end position="169"/>
    </location>
</feature>
<name>A0A9W8AWG9_9FUNG</name>
<keyword evidence="16" id="KW-1185">Reference proteome</keyword>
<evidence type="ECO:0000256" key="7">
    <source>
        <dbReference type="ARBA" id="ARBA00022843"/>
    </source>
</evidence>
<dbReference type="Pfam" id="PF05502">
    <property type="entry name" value="Dynactin_p62"/>
    <property type="match status" value="2"/>
</dbReference>
<evidence type="ECO:0000256" key="1">
    <source>
        <dbReference type="ARBA" id="ARBA00004300"/>
    </source>
</evidence>
<dbReference type="GO" id="GO:0001725">
    <property type="term" value="C:stress fiber"/>
    <property type="evidence" value="ECO:0007669"/>
    <property type="project" value="UniProtKB-SubCell"/>
</dbReference>
<keyword evidence="5" id="KW-1017">Isopeptide bond</keyword>
<dbReference type="EMBL" id="JANBQB010001103">
    <property type="protein sequence ID" value="KAJ1972286.1"/>
    <property type="molecule type" value="Genomic_DNA"/>
</dbReference>
<evidence type="ECO:0000256" key="3">
    <source>
        <dbReference type="ARBA" id="ARBA00004657"/>
    </source>
</evidence>
<keyword evidence="7" id="KW-0832">Ubl conjugation</keyword>
<evidence type="ECO:0000256" key="12">
    <source>
        <dbReference type="ARBA" id="ARBA00034864"/>
    </source>
</evidence>
<feature type="compositionally biased region" description="Polar residues" evidence="14">
    <location>
        <begin position="300"/>
        <end position="312"/>
    </location>
</feature>
<keyword evidence="10" id="KW-0206">Cytoskeleton</keyword>
<gene>
    <name evidence="15" type="ORF">H4R34_005458</name>
</gene>
<evidence type="ECO:0000256" key="9">
    <source>
        <dbReference type="ARBA" id="ARBA00023054"/>
    </source>
</evidence>
<feature type="region of interest" description="Disordered" evidence="14">
    <location>
        <begin position="26"/>
        <end position="62"/>
    </location>
</feature>
<keyword evidence="4" id="KW-0963">Cytoplasm</keyword>
<dbReference type="PANTHER" id="PTHR13034">
    <property type="entry name" value="DYNACTIN P62 SUBUNIT"/>
    <property type="match status" value="1"/>
</dbReference>
<dbReference type="Proteomes" id="UP001151582">
    <property type="component" value="Unassembled WGS sequence"/>
</dbReference>
<evidence type="ECO:0000256" key="14">
    <source>
        <dbReference type="SAM" id="MobiDB-lite"/>
    </source>
</evidence>
<comment type="similarity">
    <text evidence="11">Belongs to the dynactin subunit 4 family.</text>
</comment>
<reference evidence="15" key="1">
    <citation type="submission" date="2022-07" db="EMBL/GenBank/DDBJ databases">
        <title>Phylogenomic reconstructions and comparative analyses of Kickxellomycotina fungi.</title>
        <authorList>
            <person name="Reynolds N.K."/>
            <person name="Stajich J.E."/>
            <person name="Barry K."/>
            <person name="Grigoriev I.V."/>
            <person name="Crous P."/>
            <person name="Smith M.E."/>
        </authorList>
    </citation>
    <scope>NUCLEOTIDE SEQUENCE</scope>
    <source>
        <strain evidence="15">RSA 567</strain>
    </source>
</reference>
<accession>A0A9W8AWG9</accession>
<feature type="region of interest" description="Disordered" evidence="14">
    <location>
        <begin position="596"/>
        <end position="616"/>
    </location>
</feature>
<evidence type="ECO:0000313" key="16">
    <source>
        <dbReference type="Proteomes" id="UP001151582"/>
    </source>
</evidence>
<evidence type="ECO:0000256" key="2">
    <source>
        <dbReference type="ARBA" id="ARBA00004529"/>
    </source>
</evidence>
<evidence type="ECO:0000256" key="5">
    <source>
        <dbReference type="ARBA" id="ARBA00022499"/>
    </source>
</evidence>
<evidence type="ECO:0000256" key="11">
    <source>
        <dbReference type="ARBA" id="ARBA00034776"/>
    </source>
</evidence>
<feature type="region of interest" description="Disordered" evidence="14">
    <location>
        <begin position="283"/>
        <end position="330"/>
    </location>
</feature>
<dbReference type="OrthoDB" id="283815at2759"/>
<sequence length="636" mass="69665">MPVLAATAPFVQYHCPCVPLQKPLPADDAEAPHGDSSDCPDNSSTQDERDEVTDPTPAQAPLDPQSMALLHHTHPLCNLYFCDDCLQVRCGRCVFDEITSYFCPNCLFEVPSASVKAEKNRCARNCFECPTCFHSLSVVEDQALITKAKAAQESSSHDDHGDDSASLSSASSTKAAAKGPIKPYYLQCSFCRWNSREIGWTFEKSTGLAGQTQAFESAQQPAKEFDHLRQHFEALMRANSHANATAAVGPGGVGTGLTLGLGLGSSPHASILSSLRQSFALGKATPGSPRTAVGGGLASPSPSLRSVGSLLSPSKDHTNDPPEPYQALHTVPDDPAIVSQLMTLESSDAVSCSSQRQRQPQTPSYLLAQHLPQRVGLRSKRAKRCRECRHILIKPEQKAQATRFKIKLVAMNFIPTITIVRNPTVYKVGRTHPFVLRFTNPQYRETRITLAVPVAYPNKSATITALAPTFKVGAYNDIWEYDPDASADEDPEDLGRSGPADEGIGDDDFDDWLAQIDTTLDYGYGCGPQLVPKYHPARADVTPDKQRRRYRRWLTRGVYERHANETAVILEATPGQPVDNLIVPLLVTFSYHLEPLTDDEGSESESPAKPSPEPHQLERECSFWVYINLGRVVTDV</sequence>
<evidence type="ECO:0000256" key="13">
    <source>
        <dbReference type="ARBA" id="ARBA00093507"/>
    </source>
</evidence>
<keyword evidence="9" id="KW-0175">Coiled coil</keyword>
<comment type="subunit">
    <text evidence="13">Subunit of dynactin, a multiprotein complex part of a tripartite complex with dynein and a adapter, such as BICDL1, BICD2 or HOOK3. The dynactin complex is built around ACTR1A/ACTB filament and consists of an actin-related filament composed of a shoulder domain, a pointed end and a barbed end. Its length is defined by its flexible shoulder domain. The soulder is composed of 2 DCTN1 subunits, 4 DCTN2 and 2 DCTN3. The 4 DCNT2 (via N-terminus) bind the ACTR1A filament and act as molecular rulers to determine the length. The pointed end is important for binding dynein-dynactin cargo adapters. Consists of 4 subunits: ACTR10, DCNT4, DCTN5 and DCTN6. The barbed end is composed of a CAPZA1:CAPZB heterodimers, which binds ACTR1A/ACTB filament and dynactin and stabilizes dynactin. Interacts with ATP7B, but not ATP7A, in a copper-dependent manner. Interacts with ANK2; this interaction is required for localization at costameres. Interacts with N4BP2L1.</text>
</comment>
<evidence type="ECO:0000256" key="8">
    <source>
        <dbReference type="ARBA" id="ARBA00022990"/>
    </source>
</evidence>
<evidence type="ECO:0000256" key="4">
    <source>
        <dbReference type="ARBA" id="ARBA00022490"/>
    </source>
</evidence>